<proteinExistence type="predicted"/>
<evidence type="ECO:0000313" key="1">
    <source>
        <dbReference type="EMBL" id="GAI00825.1"/>
    </source>
</evidence>
<accession>X1LEG4</accession>
<organism evidence="1">
    <name type="scientific">marine sediment metagenome</name>
    <dbReference type="NCBI Taxonomy" id="412755"/>
    <lineage>
        <taxon>unclassified sequences</taxon>
        <taxon>metagenomes</taxon>
        <taxon>ecological metagenomes</taxon>
    </lineage>
</organism>
<sequence>AIGEALIYFSKKFKIPVEEIAAKTVAIGDGVADFLFSTPKMKGKSISIPFIFVGPESQYKPTLKQKKNVIIKSIPPHFGTKITLEVLEHLKDKFKGFYK</sequence>
<dbReference type="EMBL" id="BARU01046283">
    <property type="protein sequence ID" value="GAI00825.1"/>
    <property type="molecule type" value="Genomic_DNA"/>
</dbReference>
<dbReference type="AlphaFoldDB" id="X1LEG4"/>
<comment type="caution">
    <text evidence="1">The sequence shown here is derived from an EMBL/GenBank/DDBJ whole genome shotgun (WGS) entry which is preliminary data.</text>
</comment>
<gene>
    <name evidence="1" type="ORF">S03H2_69888</name>
</gene>
<protein>
    <submittedName>
        <fullName evidence="1">Uncharacterized protein</fullName>
    </submittedName>
</protein>
<feature type="non-terminal residue" evidence="1">
    <location>
        <position position="1"/>
    </location>
</feature>
<reference evidence="1" key="1">
    <citation type="journal article" date="2014" name="Front. Microbiol.">
        <title>High frequency of phylogenetically diverse reductive dehalogenase-homologous genes in deep subseafloor sedimentary metagenomes.</title>
        <authorList>
            <person name="Kawai M."/>
            <person name="Futagami T."/>
            <person name="Toyoda A."/>
            <person name="Takaki Y."/>
            <person name="Nishi S."/>
            <person name="Hori S."/>
            <person name="Arai W."/>
            <person name="Tsubouchi T."/>
            <person name="Morono Y."/>
            <person name="Uchiyama I."/>
            <person name="Ito T."/>
            <person name="Fujiyama A."/>
            <person name="Inagaki F."/>
            <person name="Takami H."/>
        </authorList>
    </citation>
    <scope>NUCLEOTIDE SEQUENCE</scope>
    <source>
        <strain evidence="1">Expedition CK06-06</strain>
    </source>
</reference>
<name>X1LEG4_9ZZZZ</name>